<dbReference type="Proteomes" id="UP000197418">
    <property type="component" value="Chromosome"/>
</dbReference>
<dbReference type="GO" id="GO:0003676">
    <property type="term" value="F:nucleic acid binding"/>
    <property type="evidence" value="ECO:0007669"/>
    <property type="project" value="InterPro"/>
</dbReference>
<dbReference type="GO" id="GO:0008757">
    <property type="term" value="F:S-adenosylmethionine-dependent methyltransferase activity"/>
    <property type="evidence" value="ECO:0007669"/>
    <property type="project" value="UniProtKB-ARBA"/>
</dbReference>
<dbReference type="Gene3D" id="3.40.50.150">
    <property type="entry name" value="Vaccinia Virus protein VP39"/>
    <property type="match status" value="1"/>
</dbReference>
<dbReference type="GO" id="GO:0032259">
    <property type="term" value="P:methylation"/>
    <property type="evidence" value="ECO:0007669"/>
    <property type="project" value="UniProtKB-KW"/>
</dbReference>
<dbReference type="OrthoDB" id="31271at2157"/>
<reference evidence="4 5" key="1">
    <citation type="submission" date="2016-04" db="EMBL/GenBank/DDBJ databases">
        <title>Complete genome sequence of Thermococcus pacificus type strain P4.</title>
        <authorList>
            <person name="Oger P.M."/>
        </authorList>
    </citation>
    <scope>NUCLEOTIDE SEQUENCE [LARGE SCALE GENOMIC DNA]</scope>
    <source>
        <strain evidence="4 5">P-4</strain>
    </source>
</reference>
<accession>A0A218PA25</accession>
<dbReference type="SUPFAM" id="SSF53335">
    <property type="entry name" value="S-adenosyl-L-methionine-dependent methyltransferases"/>
    <property type="match status" value="1"/>
</dbReference>
<dbReference type="CDD" id="cd02440">
    <property type="entry name" value="AdoMet_MTases"/>
    <property type="match status" value="1"/>
</dbReference>
<dbReference type="GeneID" id="33315310"/>
<name>A0A218PA25_9EURY</name>
<dbReference type="InterPro" id="IPR007848">
    <property type="entry name" value="Small_mtfrase_dom"/>
</dbReference>
<dbReference type="InterPro" id="IPR029063">
    <property type="entry name" value="SAM-dependent_MTases_sf"/>
</dbReference>
<dbReference type="Pfam" id="PF05175">
    <property type="entry name" value="MTS"/>
    <property type="match status" value="1"/>
</dbReference>
<sequence>MKKKHLAMTLSKLKGFPKPKQELEQYRTPGNVAAELLWLAHSLGDIEGRVIADLGAGTGVLSIGAALLGAKKVYAVEIDGNALRIAKENARSLGVECVEFINADVSGFSERVDTVVMNPPFGSQVKHADRPFLLKAFEVSDVVYSIHLAKPEVRGFIEAFTRDNGFEITHRITLPFEIPAQFHFHKKRLERIMVDVYRFERVGNGKAETE</sequence>
<dbReference type="InterPro" id="IPR051720">
    <property type="entry name" value="rRNA_MeTrfase/Polyamine_Synth"/>
</dbReference>
<evidence type="ECO:0000256" key="2">
    <source>
        <dbReference type="ARBA" id="ARBA00041374"/>
    </source>
</evidence>
<evidence type="ECO:0000259" key="3">
    <source>
        <dbReference type="Pfam" id="PF05175"/>
    </source>
</evidence>
<dbReference type="KEGG" id="tpaf:A3L08_03525"/>
<keyword evidence="5" id="KW-1185">Reference proteome</keyword>
<dbReference type="EMBL" id="CP015102">
    <property type="protein sequence ID" value="ASJ07637.1"/>
    <property type="molecule type" value="Genomic_DNA"/>
</dbReference>
<evidence type="ECO:0000256" key="1">
    <source>
        <dbReference type="ARBA" id="ARBA00009741"/>
    </source>
</evidence>
<comment type="similarity">
    <text evidence="1">Belongs to the methyltransferase superfamily. PrmA family.</text>
</comment>
<keyword evidence="4" id="KW-0808">Transferase</keyword>
<dbReference type="PANTHER" id="PTHR23290">
    <property type="entry name" value="RRNA N6-ADENOSINE-METHYLTRANSFERASE METTL5"/>
    <property type="match status" value="1"/>
</dbReference>
<dbReference type="AlphaFoldDB" id="A0A218PA25"/>
<proteinExistence type="inferred from homology"/>
<evidence type="ECO:0000313" key="5">
    <source>
        <dbReference type="Proteomes" id="UP000197418"/>
    </source>
</evidence>
<dbReference type="PANTHER" id="PTHR23290:SF0">
    <property type="entry name" value="RRNA N6-ADENOSINE-METHYLTRANSFERASE METTL5"/>
    <property type="match status" value="1"/>
</dbReference>
<dbReference type="RefSeq" id="WP_088854881.1">
    <property type="nucleotide sequence ID" value="NZ_CP015102.1"/>
</dbReference>
<dbReference type="PROSITE" id="PS00092">
    <property type="entry name" value="N6_MTASE"/>
    <property type="match status" value="1"/>
</dbReference>
<feature type="domain" description="Methyltransferase small" evidence="3">
    <location>
        <begin position="39"/>
        <end position="126"/>
    </location>
</feature>
<protein>
    <recommendedName>
        <fullName evidence="2">Methyltransferase-like protein 5</fullName>
    </recommendedName>
</protein>
<organism evidence="4 5">
    <name type="scientific">Thermococcus pacificus</name>
    <dbReference type="NCBI Taxonomy" id="71998"/>
    <lineage>
        <taxon>Archaea</taxon>
        <taxon>Methanobacteriati</taxon>
        <taxon>Methanobacteriota</taxon>
        <taxon>Thermococci</taxon>
        <taxon>Thermococcales</taxon>
        <taxon>Thermococcaceae</taxon>
        <taxon>Thermococcus</taxon>
    </lineage>
</organism>
<gene>
    <name evidence="4" type="ORF">A3L08_03525</name>
</gene>
<evidence type="ECO:0000313" key="4">
    <source>
        <dbReference type="EMBL" id="ASJ07637.1"/>
    </source>
</evidence>
<keyword evidence="4" id="KW-0489">Methyltransferase</keyword>
<dbReference type="InterPro" id="IPR002052">
    <property type="entry name" value="DNA_methylase_N6_adenine_CS"/>
</dbReference>